<reference evidence="1 2" key="1">
    <citation type="submission" date="2018-09" db="EMBL/GenBank/DDBJ databases">
        <authorList>
            <person name="Zhu H."/>
        </authorList>
    </citation>
    <scope>NUCLEOTIDE SEQUENCE [LARGE SCALE GENOMIC DNA]</scope>
    <source>
        <strain evidence="1 2">K2R10-39</strain>
    </source>
</reference>
<accession>A0A418WX36</accession>
<protein>
    <submittedName>
        <fullName evidence="1">Uncharacterized protein</fullName>
    </submittedName>
</protein>
<evidence type="ECO:0000313" key="2">
    <source>
        <dbReference type="Proteomes" id="UP000285190"/>
    </source>
</evidence>
<dbReference type="AlphaFoldDB" id="A0A418WX36"/>
<organism evidence="1 2">
    <name type="scientific">Noviherbaspirillum cavernae</name>
    <dbReference type="NCBI Taxonomy" id="2320862"/>
    <lineage>
        <taxon>Bacteria</taxon>
        <taxon>Pseudomonadati</taxon>
        <taxon>Pseudomonadota</taxon>
        <taxon>Betaproteobacteria</taxon>
        <taxon>Burkholderiales</taxon>
        <taxon>Oxalobacteraceae</taxon>
        <taxon>Noviherbaspirillum</taxon>
    </lineage>
</organism>
<gene>
    <name evidence="1" type="ORF">D3870_01090</name>
</gene>
<evidence type="ECO:0000313" key="1">
    <source>
        <dbReference type="EMBL" id="RJG04800.1"/>
    </source>
</evidence>
<dbReference type="EMBL" id="QYUN01000002">
    <property type="protein sequence ID" value="RJG04800.1"/>
    <property type="molecule type" value="Genomic_DNA"/>
</dbReference>
<dbReference type="Proteomes" id="UP000285190">
    <property type="component" value="Unassembled WGS sequence"/>
</dbReference>
<sequence length="68" mass="7674">MTKNAAFKAAFFMSARHDVVHASHAAMACAFARRCMRAMRAFRYLPEPTHSGAFICRFCSNTLQMRTA</sequence>
<name>A0A418WX36_9BURK</name>
<proteinExistence type="predicted"/>
<dbReference type="PROSITE" id="PS51257">
    <property type="entry name" value="PROKAR_LIPOPROTEIN"/>
    <property type="match status" value="1"/>
</dbReference>
<comment type="caution">
    <text evidence="1">The sequence shown here is derived from an EMBL/GenBank/DDBJ whole genome shotgun (WGS) entry which is preliminary data.</text>
</comment>
<keyword evidence="2" id="KW-1185">Reference proteome</keyword>